<dbReference type="InterPro" id="IPR003500">
    <property type="entry name" value="RpiB_LacA_LacB"/>
</dbReference>
<dbReference type="Proteomes" id="UP000237351">
    <property type="component" value="Chromosome"/>
</dbReference>
<organism evidence="2 3">
    <name type="scientific">Candidatus Nucleicultrix amoebiphila FS5</name>
    <dbReference type="NCBI Taxonomy" id="1414854"/>
    <lineage>
        <taxon>Bacteria</taxon>
        <taxon>Pseudomonadati</taxon>
        <taxon>Pseudomonadota</taxon>
        <taxon>Alphaproteobacteria</taxon>
        <taxon>Holosporales</taxon>
        <taxon>Candidatus Nucleicultricaceae</taxon>
        <taxon>Candidatus Nucleicultrix</taxon>
    </lineage>
</organism>
<dbReference type="GO" id="GO:0004751">
    <property type="term" value="F:ribose-5-phosphate isomerase activity"/>
    <property type="evidence" value="ECO:0007669"/>
    <property type="project" value="TreeGrafter"/>
</dbReference>
<dbReference type="RefSeq" id="WP_085784027.1">
    <property type="nucleotide sequence ID" value="NZ_CP008743.1"/>
</dbReference>
<accession>A0A1W6N409</accession>
<dbReference type="GO" id="GO:0019316">
    <property type="term" value="P:D-allose catabolic process"/>
    <property type="evidence" value="ECO:0007669"/>
    <property type="project" value="TreeGrafter"/>
</dbReference>
<evidence type="ECO:0000313" key="2">
    <source>
        <dbReference type="EMBL" id="ARN84585.1"/>
    </source>
</evidence>
<evidence type="ECO:0000313" key="3">
    <source>
        <dbReference type="Proteomes" id="UP000237351"/>
    </source>
</evidence>
<dbReference type="EMBL" id="CP008743">
    <property type="protein sequence ID" value="ARN84585.1"/>
    <property type="molecule type" value="Genomic_DNA"/>
</dbReference>
<dbReference type="InterPro" id="IPR036569">
    <property type="entry name" value="RpiB_LacA_LacB_sf"/>
</dbReference>
<dbReference type="STRING" id="1414854.GQ61_03825"/>
<dbReference type="SUPFAM" id="SSF89623">
    <property type="entry name" value="Ribose/Galactose isomerase RpiB/AlsB"/>
    <property type="match status" value="1"/>
</dbReference>
<dbReference type="GO" id="GO:0009052">
    <property type="term" value="P:pentose-phosphate shunt, non-oxidative branch"/>
    <property type="evidence" value="ECO:0007669"/>
    <property type="project" value="TreeGrafter"/>
</dbReference>
<dbReference type="KEGG" id="naf:GQ61_03825"/>
<gene>
    <name evidence="2" type="ORF">GQ61_03825</name>
</gene>
<keyword evidence="2" id="KW-0413">Isomerase</keyword>
<dbReference type="PIRSF" id="PIRSF005384">
    <property type="entry name" value="RpiB_LacA_B"/>
    <property type="match status" value="1"/>
</dbReference>
<dbReference type="OrthoDB" id="1778624at2"/>
<evidence type="ECO:0000256" key="1">
    <source>
        <dbReference type="ARBA" id="ARBA00008754"/>
    </source>
</evidence>
<dbReference type="Gene3D" id="3.40.1400.10">
    <property type="entry name" value="Sugar-phosphate isomerase, RpiB/LacA/LacB"/>
    <property type="match status" value="1"/>
</dbReference>
<keyword evidence="3" id="KW-1185">Reference proteome</keyword>
<proteinExistence type="inferred from homology"/>
<dbReference type="AlphaFoldDB" id="A0A1W6N409"/>
<reference evidence="2 3" key="1">
    <citation type="submission" date="2014-06" db="EMBL/GenBank/DDBJ databases">
        <title>The genome of the endonuclear symbiont Nucleicultrix amoebiphila.</title>
        <authorList>
            <person name="Schulz F."/>
            <person name="Horn M."/>
        </authorList>
    </citation>
    <scope>NUCLEOTIDE SEQUENCE [LARGE SCALE GENOMIC DNA]</scope>
    <source>
        <strain evidence="2 3">FS5</strain>
    </source>
</reference>
<dbReference type="PANTHER" id="PTHR30345:SF2">
    <property type="entry name" value="SUGAR-PHOSPHATE ISOMERASE, RPIB_LACA_LACB FAMILY"/>
    <property type="match status" value="1"/>
</dbReference>
<dbReference type="Pfam" id="PF02502">
    <property type="entry name" value="LacAB_rpiB"/>
    <property type="match status" value="1"/>
</dbReference>
<dbReference type="PANTHER" id="PTHR30345">
    <property type="entry name" value="RIBOSE-5-PHOSPHATE ISOMERASE B"/>
    <property type="match status" value="1"/>
</dbReference>
<dbReference type="NCBIfam" id="TIGR00689">
    <property type="entry name" value="rpiB_lacA_lacB"/>
    <property type="match status" value="1"/>
</dbReference>
<sequence>MRIAIGSDEKTSLTHYIIEEIAKRGHEVVTFGALKEQPKEVDWPLVSAQLAQAVSEGKADEGILFCWTGTGACIAANKIPNVRAALCADAETAKGARTWNHANVLVLSLRLISKPVAREILEAWFSTPYSEDDWNLQQIERIKEIESTNKRAC</sequence>
<comment type="similarity">
    <text evidence="1">Belongs to the LacAB/RpiB family.</text>
</comment>
<protein>
    <submittedName>
        <fullName evidence="2">Galactose isomerase</fullName>
    </submittedName>
</protein>
<name>A0A1W6N409_9PROT</name>